<accession>A0ABW5SH42</accession>
<organism evidence="10 11">
    <name type="scientific">Mesonia sediminis</name>
    <dbReference type="NCBI Taxonomy" id="1703946"/>
    <lineage>
        <taxon>Bacteria</taxon>
        <taxon>Pseudomonadati</taxon>
        <taxon>Bacteroidota</taxon>
        <taxon>Flavobacteriia</taxon>
        <taxon>Flavobacteriales</taxon>
        <taxon>Flavobacteriaceae</taxon>
        <taxon>Mesonia</taxon>
    </lineage>
</organism>
<evidence type="ECO:0000256" key="3">
    <source>
        <dbReference type="ARBA" id="ARBA00022692"/>
    </source>
</evidence>
<feature type="transmembrane region" description="Helical" evidence="7">
    <location>
        <begin position="27"/>
        <end position="47"/>
    </location>
</feature>
<name>A0ABW5SH42_9FLAO</name>
<evidence type="ECO:0000313" key="11">
    <source>
        <dbReference type="Proteomes" id="UP001597357"/>
    </source>
</evidence>
<dbReference type="Proteomes" id="UP001597357">
    <property type="component" value="Unassembled WGS sequence"/>
</dbReference>
<evidence type="ECO:0000256" key="1">
    <source>
        <dbReference type="ARBA" id="ARBA00004651"/>
    </source>
</evidence>
<evidence type="ECO:0000256" key="4">
    <source>
        <dbReference type="ARBA" id="ARBA00022989"/>
    </source>
</evidence>
<dbReference type="PANTHER" id="PTHR30572">
    <property type="entry name" value="MEMBRANE COMPONENT OF TRANSPORTER-RELATED"/>
    <property type="match status" value="1"/>
</dbReference>
<evidence type="ECO:0000256" key="2">
    <source>
        <dbReference type="ARBA" id="ARBA00022475"/>
    </source>
</evidence>
<feature type="transmembrane region" description="Helical" evidence="7">
    <location>
        <begin position="290"/>
        <end position="315"/>
    </location>
</feature>
<evidence type="ECO:0000256" key="6">
    <source>
        <dbReference type="ARBA" id="ARBA00038076"/>
    </source>
</evidence>
<comment type="similarity">
    <text evidence="6">Belongs to the ABC-4 integral membrane protein family.</text>
</comment>
<feature type="domain" description="ABC3 transporter permease C-terminal" evidence="8">
    <location>
        <begin position="296"/>
        <end position="410"/>
    </location>
</feature>
<dbReference type="Pfam" id="PF12704">
    <property type="entry name" value="MacB_PCD"/>
    <property type="match status" value="1"/>
</dbReference>
<dbReference type="EMBL" id="JBHULZ010000041">
    <property type="protein sequence ID" value="MFD2698700.1"/>
    <property type="molecule type" value="Genomic_DNA"/>
</dbReference>
<keyword evidence="4 7" id="KW-1133">Transmembrane helix</keyword>
<dbReference type="InterPro" id="IPR050250">
    <property type="entry name" value="Macrolide_Exporter_MacB"/>
</dbReference>
<dbReference type="InterPro" id="IPR025857">
    <property type="entry name" value="MacB_PCD"/>
</dbReference>
<keyword evidence="2" id="KW-1003">Cell membrane</keyword>
<dbReference type="RefSeq" id="WP_379048549.1">
    <property type="nucleotide sequence ID" value="NZ_JBHULZ010000041.1"/>
</dbReference>
<evidence type="ECO:0000259" key="9">
    <source>
        <dbReference type="Pfam" id="PF12704"/>
    </source>
</evidence>
<feature type="transmembrane region" description="Helical" evidence="7">
    <location>
        <begin position="374"/>
        <end position="400"/>
    </location>
</feature>
<dbReference type="InterPro" id="IPR003838">
    <property type="entry name" value="ABC3_permease_C"/>
</dbReference>
<comment type="caution">
    <text evidence="10">The sequence shown here is derived from an EMBL/GenBank/DDBJ whole genome shotgun (WGS) entry which is preliminary data.</text>
</comment>
<dbReference type="Pfam" id="PF02687">
    <property type="entry name" value="FtsX"/>
    <property type="match status" value="1"/>
</dbReference>
<gene>
    <name evidence="10" type="ORF">ACFSQ0_11915</name>
</gene>
<keyword evidence="11" id="KW-1185">Reference proteome</keyword>
<sequence>MLIYLRIIKESFNFAINALTNNKLRTFLSLLGVTIGIFSIIAVLAAVDSLEKEVKGSLSTLDSSTIILTRFSFGPTEIPQWKRQQFPDVSYKEYQYLKRNLPETKAVTYTINVPAKPISFGGKQAQSVQISPLGSEYYEIENLSLISGRFFNESEAVSGSPVLVMGYEIAENLFSNPESALNKEVRLYGRKFTVIGILEKEGTSMFGPSKDGSVFIPVNVARRIYGDNNRGTFPQIIIKPEEDVDNEAYLAMLTQKMRLYRGLKPEETDNFFINQLKGFTDFIDNITGQLNLICLVISGFSLLVGGFGIANIMFVSVKERTNLIGIQKSLGAKNKFILLQFLFEAVILAIIGGLVGLVFVYLTTLIASAATDDFTFILSAYNAILGISISGAIGLIAGIIPALSASKLDPVEAIRTGM</sequence>
<reference evidence="11" key="1">
    <citation type="journal article" date="2019" name="Int. J. Syst. Evol. Microbiol.">
        <title>The Global Catalogue of Microorganisms (GCM) 10K type strain sequencing project: providing services to taxonomists for standard genome sequencing and annotation.</title>
        <authorList>
            <consortium name="The Broad Institute Genomics Platform"/>
            <consortium name="The Broad Institute Genome Sequencing Center for Infectious Disease"/>
            <person name="Wu L."/>
            <person name="Ma J."/>
        </authorList>
    </citation>
    <scope>NUCLEOTIDE SEQUENCE [LARGE SCALE GENOMIC DNA]</scope>
    <source>
        <strain evidence="11">KCTC 42255</strain>
    </source>
</reference>
<evidence type="ECO:0000259" key="8">
    <source>
        <dbReference type="Pfam" id="PF02687"/>
    </source>
</evidence>
<keyword evidence="5 7" id="KW-0472">Membrane</keyword>
<proteinExistence type="inferred from homology"/>
<evidence type="ECO:0000256" key="7">
    <source>
        <dbReference type="SAM" id="Phobius"/>
    </source>
</evidence>
<feature type="transmembrane region" description="Helical" evidence="7">
    <location>
        <begin position="336"/>
        <end position="362"/>
    </location>
</feature>
<protein>
    <submittedName>
        <fullName evidence="10">ABC transporter permease</fullName>
    </submittedName>
</protein>
<evidence type="ECO:0000313" key="10">
    <source>
        <dbReference type="EMBL" id="MFD2698700.1"/>
    </source>
</evidence>
<evidence type="ECO:0000256" key="5">
    <source>
        <dbReference type="ARBA" id="ARBA00023136"/>
    </source>
</evidence>
<comment type="subcellular location">
    <subcellularLocation>
        <location evidence="1">Cell membrane</location>
        <topology evidence="1">Multi-pass membrane protein</topology>
    </subcellularLocation>
</comment>
<feature type="domain" description="MacB-like periplasmic core" evidence="9">
    <location>
        <begin position="26"/>
        <end position="255"/>
    </location>
</feature>
<dbReference type="PANTHER" id="PTHR30572:SF4">
    <property type="entry name" value="ABC TRANSPORTER PERMEASE YTRF"/>
    <property type="match status" value="1"/>
</dbReference>
<keyword evidence="3 7" id="KW-0812">Transmembrane</keyword>